<feature type="transmembrane region" description="Helical" evidence="1">
    <location>
        <begin position="21"/>
        <end position="38"/>
    </location>
</feature>
<sequence>MIFQNLKRIERKVAIKGLSKYLLSFAAVVAVMIAVVCSRCDSPFCTRLEWQEKHFPIFHPSFSVHNISHKYTIVWKEEERSSEVLWMVKASTGWESFHVVVTMIHHGDAYSVVIVMIMTVEIFVFFSSL</sequence>
<keyword evidence="1" id="KW-1133">Transmembrane helix</keyword>
<dbReference type="EMBL" id="JX827422">
    <property type="protein sequence ID" value="AGE43971.1"/>
    <property type="molecule type" value="Genomic_DNA"/>
</dbReference>
<dbReference type="AlphaFoldDB" id="M1HE24"/>
<reference evidence="2" key="1">
    <citation type="journal article" date="2013" name="J. Eukaryot. Microbiol.">
        <title>The Mitochondrial Genome and a 60-kb Nuclear DNA Segment from Naegleria fowleri, the Causative Agent of Primary Amoebic Meningoencephalitis.</title>
        <authorList>
            <person name="Herman E.K."/>
            <person name="Greninger A.L."/>
            <person name="Visvesvara G.S."/>
            <person name="Marciano-Cabral F."/>
            <person name="Dacks J.B."/>
            <person name="Chiu C.Y."/>
        </authorList>
    </citation>
    <scope>NUCLEOTIDE SEQUENCE</scope>
</reference>
<feature type="transmembrane region" description="Helical" evidence="1">
    <location>
        <begin position="109"/>
        <end position="126"/>
    </location>
</feature>
<protein>
    <submittedName>
        <fullName evidence="2">Uncharacterized protein</fullName>
    </submittedName>
</protein>
<evidence type="ECO:0000256" key="1">
    <source>
        <dbReference type="SAM" id="Phobius"/>
    </source>
</evidence>
<keyword evidence="1" id="KW-0812">Transmembrane</keyword>
<proteinExistence type="predicted"/>
<organism evidence="2">
    <name type="scientific">Naegleria fowleri</name>
    <name type="common">Brain eating amoeba</name>
    <dbReference type="NCBI Taxonomy" id="5763"/>
    <lineage>
        <taxon>Eukaryota</taxon>
        <taxon>Discoba</taxon>
        <taxon>Heterolobosea</taxon>
        <taxon>Tetramitia</taxon>
        <taxon>Eutetramitia</taxon>
        <taxon>Vahlkampfiidae</taxon>
        <taxon>Naegleria</taxon>
    </lineage>
</organism>
<name>M1HE24_NAEFO</name>
<accession>M1HE24</accession>
<keyword evidence="1" id="KW-0472">Membrane</keyword>
<evidence type="ECO:0000313" key="2">
    <source>
        <dbReference type="EMBL" id="AGE43971.1"/>
    </source>
</evidence>